<name>A0ABR4CZK8_9HELO</name>
<feature type="transmembrane region" description="Helical" evidence="1">
    <location>
        <begin position="59"/>
        <end position="79"/>
    </location>
</feature>
<proteinExistence type="predicted"/>
<dbReference type="PANTHER" id="PTHR37577:SF1">
    <property type="entry name" value="INTEGRAL MEMBRANE PROTEIN"/>
    <property type="match status" value="1"/>
</dbReference>
<keyword evidence="1" id="KW-1133">Transmembrane helix</keyword>
<feature type="transmembrane region" description="Helical" evidence="1">
    <location>
        <begin position="113"/>
        <end position="135"/>
    </location>
</feature>
<dbReference type="Proteomes" id="UP001595075">
    <property type="component" value="Unassembled WGS sequence"/>
</dbReference>
<organism evidence="2 3">
    <name type="scientific">Oculimacula yallundae</name>
    <dbReference type="NCBI Taxonomy" id="86028"/>
    <lineage>
        <taxon>Eukaryota</taxon>
        <taxon>Fungi</taxon>
        <taxon>Dikarya</taxon>
        <taxon>Ascomycota</taxon>
        <taxon>Pezizomycotina</taxon>
        <taxon>Leotiomycetes</taxon>
        <taxon>Helotiales</taxon>
        <taxon>Ploettnerulaceae</taxon>
        <taxon>Oculimacula</taxon>
    </lineage>
</organism>
<sequence length="428" mass="48814">MSPGVADPDLAGPGVMLSFVLSGFMTLLTSFVISRLRAVEAQKKHDLEKSWWFRAARKWAPAHIHNPVTFWIAILLQFVRGFSDQQLVTGPLLLITAFIKYVPAQDWLNLHTAIHASFFSVVSHLVSMQVLVPYLRKRKILAYIRHAVISTSLVLLATSSIIFFIHRDEFGIQDYTNSRFLFTFFTIYLSVFALWGYFLSIIVRIHASPYAVMLHDLWENSIPERTRAILWATAYERLPKDSAERNLIDTVVVCIWQFCNHRIIRTLDLVLFFLRRTTSASPLELLDPLWRLFVLALVALGFDWHAGNLSNSWGFGQILPMMLLLLPVLTLIENFVDQVREDREPEPRIVEVTTQSTGVLPQNDMELQDLVPSEAQRADDGLQVEIREGPLKGIQKRPTAGTMAYLVSKINDSETIYSPLLYTQSVVS</sequence>
<protein>
    <submittedName>
        <fullName evidence="2">Uncharacterized protein</fullName>
    </submittedName>
</protein>
<evidence type="ECO:0000256" key="1">
    <source>
        <dbReference type="SAM" id="Phobius"/>
    </source>
</evidence>
<keyword evidence="1" id="KW-0812">Transmembrane</keyword>
<gene>
    <name evidence="2" type="ORF">VTL71DRAFT_213</name>
</gene>
<feature type="transmembrane region" description="Helical" evidence="1">
    <location>
        <begin position="180"/>
        <end position="203"/>
    </location>
</feature>
<dbReference type="InterPro" id="IPR053018">
    <property type="entry name" value="Elsinochrome_Biosynth-Asso"/>
</dbReference>
<comment type="caution">
    <text evidence="2">The sequence shown here is derived from an EMBL/GenBank/DDBJ whole genome shotgun (WGS) entry which is preliminary data.</text>
</comment>
<feature type="transmembrane region" description="Helical" evidence="1">
    <location>
        <begin position="147"/>
        <end position="165"/>
    </location>
</feature>
<keyword evidence="1" id="KW-0472">Membrane</keyword>
<feature type="transmembrane region" description="Helical" evidence="1">
    <location>
        <begin position="15"/>
        <end position="38"/>
    </location>
</feature>
<dbReference type="EMBL" id="JAZHXI010000001">
    <property type="protein sequence ID" value="KAL2075270.1"/>
    <property type="molecule type" value="Genomic_DNA"/>
</dbReference>
<accession>A0ABR4CZK8</accession>
<reference evidence="2 3" key="1">
    <citation type="journal article" date="2024" name="Commun. Biol.">
        <title>Comparative genomic analysis of thermophilic fungi reveals convergent evolutionary adaptations and gene losses.</title>
        <authorList>
            <person name="Steindorff A.S."/>
            <person name="Aguilar-Pontes M.V."/>
            <person name="Robinson A.J."/>
            <person name="Andreopoulos B."/>
            <person name="LaButti K."/>
            <person name="Kuo A."/>
            <person name="Mondo S."/>
            <person name="Riley R."/>
            <person name="Otillar R."/>
            <person name="Haridas S."/>
            <person name="Lipzen A."/>
            <person name="Grimwood J."/>
            <person name="Schmutz J."/>
            <person name="Clum A."/>
            <person name="Reid I.D."/>
            <person name="Moisan M.C."/>
            <person name="Butler G."/>
            <person name="Nguyen T.T.M."/>
            <person name="Dewar K."/>
            <person name="Conant G."/>
            <person name="Drula E."/>
            <person name="Henrissat B."/>
            <person name="Hansel C."/>
            <person name="Singer S."/>
            <person name="Hutchinson M.I."/>
            <person name="de Vries R.P."/>
            <person name="Natvig D.O."/>
            <person name="Powell A.J."/>
            <person name="Tsang A."/>
            <person name="Grigoriev I.V."/>
        </authorList>
    </citation>
    <scope>NUCLEOTIDE SEQUENCE [LARGE SCALE GENOMIC DNA]</scope>
    <source>
        <strain evidence="2 3">CBS 494.80</strain>
    </source>
</reference>
<evidence type="ECO:0000313" key="2">
    <source>
        <dbReference type="EMBL" id="KAL2075270.1"/>
    </source>
</evidence>
<dbReference type="PANTHER" id="PTHR37577">
    <property type="entry name" value="INTEGRAL MEMBRANE PROTEIN"/>
    <property type="match status" value="1"/>
</dbReference>
<keyword evidence="3" id="KW-1185">Reference proteome</keyword>
<evidence type="ECO:0000313" key="3">
    <source>
        <dbReference type="Proteomes" id="UP001595075"/>
    </source>
</evidence>